<dbReference type="CDD" id="cd02208">
    <property type="entry name" value="cupin_RmlC-like"/>
    <property type="match status" value="1"/>
</dbReference>
<evidence type="ECO:0000259" key="6">
    <source>
        <dbReference type="PROSITE" id="PS51184"/>
    </source>
</evidence>
<comment type="similarity">
    <text evidence="4">Belongs to the JHDM2 histone demethylase family.</text>
</comment>
<feature type="region of interest" description="Disordered" evidence="5">
    <location>
        <begin position="12"/>
        <end position="50"/>
    </location>
</feature>
<comment type="cofactor">
    <cofactor evidence="4">
        <name>Fe(2+)</name>
        <dbReference type="ChEBI" id="CHEBI:29033"/>
    </cofactor>
    <text evidence="4">Binds 1 Fe(2+) ion per subunit.</text>
</comment>
<dbReference type="GO" id="GO:0031490">
    <property type="term" value="F:chromatin DNA binding"/>
    <property type="evidence" value="ECO:0007669"/>
    <property type="project" value="TreeGrafter"/>
</dbReference>
<protein>
    <recommendedName>
        <fullName evidence="4">Lysine-specific demethylase</fullName>
        <ecNumber evidence="4">1.14.11.65</ecNumber>
    </recommendedName>
</protein>
<comment type="subcellular location">
    <subcellularLocation>
        <location evidence="1 4">Nucleus</location>
    </subcellularLocation>
</comment>
<comment type="domain">
    <text evidence="4">The JmjC domain and the C6-type zinc-finger are required for the demethylation activity.</text>
</comment>
<evidence type="ECO:0000256" key="5">
    <source>
        <dbReference type="SAM" id="MobiDB-lite"/>
    </source>
</evidence>
<evidence type="ECO:0000256" key="3">
    <source>
        <dbReference type="ARBA" id="ARBA00023242"/>
    </source>
</evidence>
<keyword evidence="4" id="KW-0408">Iron</keyword>
<dbReference type="PANTHER" id="PTHR12549">
    <property type="entry name" value="JMJC DOMAIN-CONTAINING HISTONE DEMETHYLATION PROTEIN"/>
    <property type="match status" value="1"/>
</dbReference>
<keyword evidence="2 4" id="KW-0479">Metal-binding</keyword>
<proteinExistence type="inferred from homology"/>
<dbReference type="AlphaFoldDB" id="A0A3L8Q479"/>
<gene>
    <name evidence="7" type="ORF">DV515_00019635</name>
</gene>
<dbReference type="InterPro" id="IPR003347">
    <property type="entry name" value="JmjC_dom"/>
</dbReference>
<dbReference type="GO" id="GO:0070988">
    <property type="term" value="P:demethylation"/>
    <property type="evidence" value="ECO:0007669"/>
    <property type="project" value="UniProtKB-UniRule"/>
</dbReference>
<keyword evidence="8" id="KW-1185">Reference proteome</keyword>
<reference evidence="7 8" key="1">
    <citation type="journal article" date="2018" name="Proc. R. Soc. B">
        <title>A non-coding region near Follistatin controls head colour polymorphism in the Gouldian finch.</title>
        <authorList>
            <person name="Toomey M.B."/>
            <person name="Marques C.I."/>
            <person name="Andrade P."/>
            <person name="Araujo P.M."/>
            <person name="Sabatino S."/>
            <person name="Gazda M.A."/>
            <person name="Afonso S."/>
            <person name="Lopes R.J."/>
            <person name="Corbo J.C."/>
            <person name="Carneiro M."/>
        </authorList>
    </citation>
    <scope>NUCLEOTIDE SEQUENCE [LARGE SCALE GENOMIC DNA]</scope>
    <source>
        <strain evidence="7">Red01</strain>
        <tissue evidence="7">Muscle</tissue>
    </source>
</reference>
<dbReference type="GO" id="GO:0000785">
    <property type="term" value="C:chromatin"/>
    <property type="evidence" value="ECO:0007669"/>
    <property type="project" value="TreeGrafter"/>
</dbReference>
<keyword evidence="3 4" id="KW-0539">Nucleus</keyword>
<dbReference type="GO" id="GO:0140683">
    <property type="term" value="F:histone H3K9me/H3K9me2 demethylase activity"/>
    <property type="evidence" value="ECO:0007669"/>
    <property type="project" value="UniProtKB-EC"/>
</dbReference>
<dbReference type="PROSITE" id="PS51184">
    <property type="entry name" value="JMJC"/>
    <property type="match status" value="1"/>
</dbReference>
<dbReference type="GO" id="GO:0000118">
    <property type="term" value="C:histone deacetylase complex"/>
    <property type="evidence" value="ECO:0007669"/>
    <property type="project" value="UniProtKB-UniRule"/>
</dbReference>
<organism evidence="7 8">
    <name type="scientific">Chloebia gouldiae</name>
    <name type="common">Gouldian finch</name>
    <name type="synonym">Erythrura gouldiae</name>
    <dbReference type="NCBI Taxonomy" id="44316"/>
    <lineage>
        <taxon>Eukaryota</taxon>
        <taxon>Metazoa</taxon>
        <taxon>Chordata</taxon>
        <taxon>Craniata</taxon>
        <taxon>Vertebrata</taxon>
        <taxon>Euteleostomi</taxon>
        <taxon>Archelosauria</taxon>
        <taxon>Archosauria</taxon>
        <taxon>Dinosauria</taxon>
        <taxon>Saurischia</taxon>
        <taxon>Theropoda</taxon>
        <taxon>Coelurosauria</taxon>
        <taxon>Aves</taxon>
        <taxon>Neognathae</taxon>
        <taxon>Neoaves</taxon>
        <taxon>Telluraves</taxon>
        <taxon>Australaves</taxon>
        <taxon>Passeriformes</taxon>
        <taxon>Passeroidea</taxon>
        <taxon>Passeridae</taxon>
        <taxon>Chloebia</taxon>
    </lineage>
</organism>
<dbReference type="GO" id="GO:0003712">
    <property type="term" value="F:transcription coregulator activity"/>
    <property type="evidence" value="ECO:0007669"/>
    <property type="project" value="TreeGrafter"/>
</dbReference>
<feature type="compositionally biased region" description="Basic and acidic residues" evidence="5">
    <location>
        <begin position="185"/>
        <end position="197"/>
    </location>
</feature>
<name>A0A3L8Q479_CHLGU</name>
<feature type="compositionally biased region" description="Pro residues" evidence="5">
    <location>
        <begin position="14"/>
        <end position="28"/>
    </location>
</feature>
<feature type="domain" description="JmjC" evidence="6">
    <location>
        <begin position="1"/>
        <end position="119"/>
    </location>
</feature>
<comment type="catalytic activity">
    <reaction evidence="4">
        <text>N(6),N(6)-dimethyl-L-lysyl(9)-[histone H3] + 2 2-oxoglutarate + 2 O2 = L-lysyl(9)-[histone H3] + 2 formaldehyde + 2 succinate + 2 CO2</text>
        <dbReference type="Rhea" id="RHEA:60188"/>
        <dbReference type="Rhea" id="RHEA-COMP:15541"/>
        <dbReference type="Rhea" id="RHEA-COMP:15546"/>
        <dbReference type="ChEBI" id="CHEBI:15379"/>
        <dbReference type="ChEBI" id="CHEBI:16526"/>
        <dbReference type="ChEBI" id="CHEBI:16810"/>
        <dbReference type="ChEBI" id="CHEBI:16842"/>
        <dbReference type="ChEBI" id="CHEBI:29969"/>
        <dbReference type="ChEBI" id="CHEBI:30031"/>
        <dbReference type="ChEBI" id="CHEBI:61976"/>
        <dbReference type="EC" id="1.14.11.65"/>
    </reaction>
</comment>
<dbReference type="Gene3D" id="2.60.120.650">
    <property type="entry name" value="Cupin"/>
    <property type="match status" value="1"/>
</dbReference>
<comment type="function">
    <text evidence="4">Histone demethylase that specifically demethylates 'Lys-9' of histone H3, thereby playing a central role in histone code.</text>
</comment>
<comment type="domain">
    <text evidence="4">Leu-Xaa-Xaa-Leu-Leu (LXXLL) motifs are known to mediate the association with nuclear receptors.</text>
</comment>
<dbReference type="GO" id="GO:0046872">
    <property type="term" value="F:metal ion binding"/>
    <property type="evidence" value="ECO:0007669"/>
    <property type="project" value="UniProtKB-UniRule"/>
</dbReference>
<dbReference type="EMBL" id="QUSF01010599">
    <property type="protein sequence ID" value="RLV62136.1"/>
    <property type="molecule type" value="Genomic_DNA"/>
</dbReference>
<feature type="region of interest" description="Disordered" evidence="5">
    <location>
        <begin position="161"/>
        <end position="209"/>
    </location>
</feature>
<evidence type="ECO:0000256" key="2">
    <source>
        <dbReference type="ARBA" id="ARBA00022723"/>
    </source>
</evidence>
<dbReference type="Proteomes" id="UP000276834">
    <property type="component" value="Unassembled WGS sequence"/>
</dbReference>
<dbReference type="GO" id="GO:0006357">
    <property type="term" value="P:regulation of transcription by RNA polymerase II"/>
    <property type="evidence" value="ECO:0007669"/>
    <property type="project" value="TreeGrafter"/>
</dbReference>
<accession>A0A3L8Q479</accession>
<dbReference type="SUPFAM" id="SSF51197">
    <property type="entry name" value="Clavaminate synthase-like"/>
    <property type="match status" value="1"/>
</dbReference>
<dbReference type="Pfam" id="PF02373">
    <property type="entry name" value="JmjC"/>
    <property type="match status" value="1"/>
</dbReference>
<evidence type="ECO:0000256" key="4">
    <source>
        <dbReference type="RuleBase" id="RU369087"/>
    </source>
</evidence>
<sequence>MPLGSAISCARWVPPAPAPLQPPAPLTPGTPQAAPEPGQDGAAAAERPGPYLDPALRRRLRDECGVSGWSLLQLPGDAVLVPAGAPHQVQSLSGTISVEQQFLSPESAVRLRHLGTGPAGTPRHLRAQVGALGGIWGCRGGLSGAEPPLCALAAGRDDLRRRAGGPGGPAGLSVRARSDTGSLGHGRDTAGSRDRAPFARCRGGSGQEE</sequence>
<comment type="caution">
    <text evidence="7">The sequence shown here is derived from an EMBL/GenBank/DDBJ whole genome shotgun (WGS) entry which is preliminary data.</text>
</comment>
<dbReference type="OrthoDB" id="1667110at2759"/>
<dbReference type="InterPro" id="IPR045109">
    <property type="entry name" value="LSDs-like"/>
</dbReference>
<dbReference type="EC" id="1.14.11.65" evidence="4"/>
<evidence type="ECO:0000256" key="1">
    <source>
        <dbReference type="ARBA" id="ARBA00004123"/>
    </source>
</evidence>
<evidence type="ECO:0000313" key="7">
    <source>
        <dbReference type="EMBL" id="RLV62136.1"/>
    </source>
</evidence>
<evidence type="ECO:0000313" key="8">
    <source>
        <dbReference type="Proteomes" id="UP000276834"/>
    </source>
</evidence>
<dbReference type="PANTHER" id="PTHR12549:SF4">
    <property type="entry name" value="LYSINE-SPECIFIC DEMETHYLASE HAIRLESS"/>
    <property type="match status" value="1"/>
</dbReference>